<dbReference type="AlphaFoldDB" id="A0AA38JHP2"/>
<keyword evidence="2" id="KW-1185">Reference proteome</keyword>
<gene>
    <name evidence="1" type="ORF">DFJ43DRAFT_320628</name>
</gene>
<reference evidence="1" key="2">
    <citation type="journal article" date="2023" name="Proc. Natl. Acad. Sci. U.S.A.">
        <title>A global phylogenomic analysis of the shiitake genus Lentinula.</title>
        <authorList>
            <person name="Sierra-Patev S."/>
            <person name="Min B."/>
            <person name="Naranjo-Ortiz M."/>
            <person name="Looney B."/>
            <person name="Konkel Z."/>
            <person name="Slot J.C."/>
            <person name="Sakamoto Y."/>
            <person name="Steenwyk J.L."/>
            <person name="Rokas A."/>
            <person name="Carro J."/>
            <person name="Camarero S."/>
            <person name="Ferreira P."/>
            <person name="Molpeceres G."/>
            <person name="Ruiz-Duenas F.J."/>
            <person name="Serrano A."/>
            <person name="Henrissat B."/>
            <person name="Drula E."/>
            <person name="Hughes K.W."/>
            <person name="Mata J.L."/>
            <person name="Ishikawa N.K."/>
            <person name="Vargas-Isla R."/>
            <person name="Ushijima S."/>
            <person name="Smith C.A."/>
            <person name="Donoghue J."/>
            <person name="Ahrendt S."/>
            <person name="Andreopoulos W."/>
            <person name="He G."/>
            <person name="LaButti K."/>
            <person name="Lipzen A."/>
            <person name="Ng V."/>
            <person name="Riley R."/>
            <person name="Sandor L."/>
            <person name="Barry K."/>
            <person name="Martinez A.T."/>
            <person name="Xiao Y."/>
            <person name="Gibbons J.G."/>
            <person name="Terashima K."/>
            <person name="Grigoriev I.V."/>
            <person name="Hibbett D."/>
        </authorList>
    </citation>
    <scope>NUCLEOTIDE SEQUENCE</scope>
    <source>
        <strain evidence="1">ET3784</strain>
    </source>
</reference>
<evidence type="ECO:0000313" key="2">
    <source>
        <dbReference type="Proteomes" id="UP001176059"/>
    </source>
</evidence>
<reference evidence="1" key="1">
    <citation type="submission" date="2022-08" db="EMBL/GenBank/DDBJ databases">
        <authorList>
            <consortium name="DOE Joint Genome Institute"/>
            <person name="Min B."/>
            <person name="Sierra-Patev S."/>
            <person name="Naranjo-Ortiz M."/>
            <person name="Looney B."/>
            <person name="Konkel Z."/>
            <person name="Slot J.C."/>
            <person name="Sakamoto Y."/>
            <person name="Steenwyk J.L."/>
            <person name="Rokas A."/>
            <person name="Carro J."/>
            <person name="Camarero S."/>
            <person name="Ferreira P."/>
            <person name="Molpeceres G."/>
            <person name="Ruiz-duenas F.J."/>
            <person name="Serrano A."/>
            <person name="Henrissat B."/>
            <person name="Drula E."/>
            <person name="Hughes K.W."/>
            <person name="Mata J.L."/>
            <person name="Ishikawa N.K."/>
            <person name="Vargas-Isla R."/>
            <person name="Ushijima S."/>
            <person name="Smith C.A."/>
            <person name="Ahrendt S."/>
            <person name="Andreopoulos W."/>
            <person name="He G."/>
            <person name="LaButti K."/>
            <person name="Lipzen A."/>
            <person name="Ng V."/>
            <person name="Riley R."/>
            <person name="Sandor L."/>
            <person name="Barry K."/>
            <person name="Martinez A.T."/>
            <person name="Xiao Y."/>
            <person name="Gibbons J.G."/>
            <person name="Terashima K."/>
            <person name="Hibbett D.S."/>
            <person name="Grigoriev I.V."/>
        </authorList>
    </citation>
    <scope>NUCLEOTIDE SEQUENCE</scope>
    <source>
        <strain evidence="1">ET3784</strain>
    </source>
</reference>
<dbReference type="Proteomes" id="UP001176059">
    <property type="component" value="Unassembled WGS sequence"/>
</dbReference>
<dbReference type="EMBL" id="JANVFO010000025">
    <property type="protein sequence ID" value="KAJ3732297.1"/>
    <property type="molecule type" value="Genomic_DNA"/>
</dbReference>
<comment type="caution">
    <text evidence="1">The sequence shown here is derived from an EMBL/GenBank/DDBJ whole genome shotgun (WGS) entry which is preliminary data.</text>
</comment>
<accession>A0AA38JHP2</accession>
<proteinExistence type="predicted"/>
<organism evidence="1 2">
    <name type="scientific">Lentinula guzmanii</name>
    <dbReference type="NCBI Taxonomy" id="2804957"/>
    <lineage>
        <taxon>Eukaryota</taxon>
        <taxon>Fungi</taxon>
        <taxon>Dikarya</taxon>
        <taxon>Basidiomycota</taxon>
        <taxon>Agaricomycotina</taxon>
        <taxon>Agaricomycetes</taxon>
        <taxon>Agaricomycetidae</taxon>
        <taxon>Agaricales</taxon>
        <taxon>Marasmiineae</taxon>
        <taxon>Omphalotaceae</taxon>
        <taxon>Lentinula</taxon>
    </lineage>
</organism>
<protein>
    <submittedName>
        <fullName evidence="1">Uncharacterized protein</fullName>
    </submittedName>
</protein>
<evidence type="ECO:0000313" key="1">
    <source>
        <dbReference type="EMBL" id="KAJ3732297.1"/>
    </source>
</evidence>
<name>A0AA38JHP2_9AGAR</name>
<sequence>MEKQQKLRNFIDRWPIEAYFNSWTNHKGAFFRHCQRKNQNIKVYEPSKSNIKHPSSVPQNPDSANPYDAEAVRQPCLKCGEAPTLVSPFLNQLVQKDGIRKGELAKLGIRSDFDVDTILLLGPNEFDQLLRPTSMTNFEKASLKNSLRALKPSMHVREGVTETDLRDYLAKVYTCEQHCVFPLHMHVPRQILKLFNELHMEYLIPAVILLGVNSDANLQRASYFDDATLEDMIYEQSTHVCLSPLQKVALKWVLQKAS</sequence>